<dbReference type="PANTHER" id="PTHR38440:SF1">
    <property type="entry name" value="UPF0398 PROTEIN SPR0331"/>
    <property type="match status" value="1"/>
</dbReference>
<dbReference type="PIRSF" id="PIRSF021290">
    <property type="entry name" value="DUF1273"/>
    <property type="match status" value="1"/>
</dbReference>
<reference evidence="2 3" key="1">
    <citation type="submission" date="2023-03" db="EMBL/GenBank/DDBJ databases">
        <title>Bacillus Genome Sequencing.</title>
        <authorList>
            <person name="Dunlap C."/>
        </authorList>
    </citation>
    <scope>NUCLEOTIDE SEQUENCE [LARGE SCALE GENOMIC DNA]</scope>
    <source>
        <strain evidence="2 3">B-23453</strain>
    </source>
</reference>
<dbReference type="EMBL" id="JARMAB010000029">
    <property type="protein sequence ID" value="MED1205043.1"/>
    <property type="molecule type" value="Genomic_DNA"/>
</dbReference>
<accession>A0ABU6MK27</accession>
<evidence type="ECO:0000256" key="1">
    <source>
        <dbReference type="HAMAP-Rule" id="MF_01575"/>
    </source>
</evidence>
<name>A0ABU6MK27_9BACI</name>
<organism evidence="2 3">
    <name type="scientific">Heyndrickxia acidicola</name>
    <dbReference type="NCBI Taxonomy" id="209389"/>
    <lineage>
        <taxon>Bacteria</taxon>
        <taxon>Bacillati</taxon>
        <taxon>Bacillota</taxon>
        <taxon>Bacilli</taxon>
        <taxon>Bacillales</taxon>
        <taxon>Bacillaceae</taxon>
        <taxon>Heyndrickxia</taxon>
    </lineage>
</organism>
<proteinExistence type="inferred from homology"/>
<dbReference type="PANTHER" id="PTHR38440">
    <property type="entry name" value="UPF0398 PROTEIN YPSA"/>
    <property type="match status" value="1"/>
</dbReference>
<gene>
    <name evidence="2" type="ORF">P4T90_18505</name>
</gene>
<dbReference type="InterPro" id="IPR010697">
    <property type="entry name" value="YspA"/>
</dbReference>
<dbReference type="Gene3D" id="3.40.50.450">
    <property type="match status" value="1"/>
</dbReference>
<dbReference type="Proteomes" id="UP001341444">
    <property type="component" value="Unassembled WGS sequence"/>
</dbReference>
<sequence>MAKVTAISGYKPFELGIYKNDHPAVKYIKTAIKRHLLNLLDEGLEWVLISGQLGVECWSAEVVLELQDEYPDLKLAILTPFLEQEEKWSDQNKEYYEMISAQADFYESISRQPYQSPSQFQVKNRLFLHKSDCLIMMYDEQQEGSPKYFLEEARKYKDTIQYDIRIIDFYELQVIMEEDQWNM</sequence>
<comment type="similarity">
    <text evidence="1">Belongs to the UPF0398 family.</text>
</comment>
<keyword evidence="3" id="KW-1185">Reference proteome</keyword>
<comment type="caution">
    <text evidence="2">The sequence shown here is derived from an EMBL/GenBank/DDBJ whole genome shotgun (WGS) entry which is preliminary data.</text>
</comment>
<evidence type="ECO:0000313" key="3">
    <source>
        <dbReference type="Proteomes" id="UP001341444"/>
    </source>
</evidence>
<protein>
    <recommendedName>
        <fullName evidence="1">UPF0398 protein P4T90_18505</fullName>
    </recommendedName>
</protein>
<dbReference type="Pfam" id="PF06908">
    <property type="entry name" value="YpsA"/>
    <property type="match status" value="1"/>
</dbReference>
<dbReference type="HAMAP" id="MF_01575">
    <property type="entry name" value="UPF0398"/>
    <property type="match status" value="1"/>
</dbReference>
<dbReference type="NCBIfam" id="NF010181">
    <property type="entry name" value="PRK13660.1"/>
    <property type="match status" value="1"/>
</dbReference>
<evidence type="ECO:0000313" key="2">
    <source>
        <dbReference type="EMBL" id="MED1205043.1"/>
    </source>
</evidence>
<dbReference type="SUPFAM" id="SSF102405">
    <property type="entry name" value="MCP/YpsA-like"/>
    <property type="match status" value="1"/>
</dbReference>
<dbReference type="RefSeq" id="WP_066262806.1">
    <property type="nucleotide sequence ID" value="NZ_JARMAB010000029.1"/>
</dbReference>